<dbReference type="RefSeq" id="WP_163610931.1">
    <property type="nucleotide sequence ID" value="NZ_JAAGWB010000023.1"/>
</dbReference>
<reference evidence="3 5" key="2">
    <citation type="submission" date="2020-02" db="EMBL/GenBank/DDBJ databases">
        <title>The WGS of Modestobacter muralis DSM 100205.</title>
        <authorList>
            <person name="Jiang Z."/>
        </authorList>
    </citation>
    <scope>NUCLEOTIDE SEQUENCE [LARGE SCALE GENOMIC DNA]</scope>
    <source>
        <strain evidence="3 5">DSM 100205</strain>
    </source>
</reference>
<name>A0A6P0ETT1_9ACTN</name>
<protein>
    <recommendedName>
        <fullName evidence="6">Secreted protein</fullName>
    </recommendedName>
</protein>
<gene>
    <name evidence="3" type="ORF">G3R41_09895</name>
    <name evidence="2" type="ORF">GCU67_09240</name>
</gene>
<keyword evidence="4" id="KW-1185">Reference proteome</keyword>
<dbReference type="EMBL" id="JAAGWH010000021">
    <property type="protein sequence ID" value="NEK94355.1"/>
    <property type="molecule type" value="Genomic_DNA"/>
</dbReference>
<comment type="caution">
    <text evidence="2">The sequence shown here is derived from an EMBL/GenBank/DDBJ whole genome shotgun (WGS) entry which is preliminary data.</text>
</comment>
<evidence type="ECO:0000313" key="5">
    <source>
        <dbReference type="Proteomes" id="UP000471152"/>
    </source>
</evidence>
<proteinExistence type="predicted"/>
<feature type="signal peptide" evidence="1">
    <location>
        <begin position="1"/>
        <end position="28"/>
    </location>
</feature>
<evidence type="ECO:0000313" key="4">
    <source>
        <dbReference type="Proteomes" id="UP000468828"/>
    </source>
</evidence>
<evidence type="ECO:0008006" key="6">
    <source>
        <dbReference type="Google" id="ProtNLM"/>
    </source>
</evidence>
<evidence type="ECO:0000256" key="1">
    <source>
        <dbReference type="SAM" id="SignalP"/>
    </source>
</evidence>
<keyword evidence="1" id="KW-0732">Signal</keyword>
<dbReference type="Proteomes" id="UP000471152">
    <property type="component" value="Unassembled WGS sequence"/>
</dbReference>
<dbReference type="EMBL" id="JAAGWB010000023">
    <property type="protein sequence ID" value="NEN51243.1"/>
    <property type="molecule type" value="Genomic_DNA"/>
</dbReference>
<evidence type="ECO:0000313" key="3">
    <source>
        <dbReference type="EMBL" id="NEN51243.1"/>
    </source>
</evidence>
<organism evidence="2 4">
    <name type="scientific">Modestobacter muralis</name>
    <dbReference type="NCBI Taxonomy" id="1608614"/>
    <lineage>
        <taxon>Bacteria</taxon>
        <taxon>Bacillati</taxon>
        <taxon>Actinomycetota</taxon>
        <taxon>Actinomycetes</taxon>
        <taxon>Geodermatophilales</taxon>
        <taxon>Geodermatophilaceae</taxon>
        <taxon>Modestobacter</taxon>
    </lineage>
</organism>
<evidence type="ECO:0000313" key="2">
    <source>
        <dbReference type="EMBL" id="NEK94355.1"/>
    </source>
</evidence>
<dbReference type="AlphaFoldDB" id="A0A6P0ETT1"/>
<feature type="chain" id="PRO_5036186055" description="Secreted protein" evidence="1">
    <location>
        <begin position="29"/>
        <end position="148"/>
    </location>
</feature>
<accession>A0A6P0ETT1</accession>
<dbReference type="Proteomes" id="UP000468828">
    <property type="component" value="Unassembled WGS sequence"/>
</dbReference>
<sequence>MSRLRSRALLVAVSVATVLGFDATAAQAGFTARAALPVTAGTVTVAPPSGLSTAGTRCTTTSYGWYSTRTMHATVSWQASPTRGVSGYQLTAVLANGTVHPIGTVPASTTTVSQSEDAALAEGARVRLTTLTSYGWTSTTVLTGALTC</sequence>
<reference evidence="2 4" key="1">
    <citation type="submission" date="2020-01" db="EMBL/GenBank/DDBJ databases">
        <title>the WGS Modestobacter muralis CPCC 204518.</title>
        <authorList>
            <person name="Jiang Z."/>
        </authorList>
    </citation>
    <scope>NUCLEOTIDE SEQUENCE [LARGE SCALE GENOMIC DNA]</scope>
    <source>
        <strain evidence="2 4">DSM 100205</strain>
    </source>
</reference>